<comment type="catalytic activity">
    <reaction evidence="4 5">
        <text>tRNA(His) + L-histidine + ATP = L-histidyl-tRNA(His) + AMP + diphosphate + H(+)</text>
        <dbReference type="Rhea" id="RHEA:17313"/>
        <dbReference type="Rhea" id="RHEA-COMP:9665"/>
        <dbReference type="Rhea" id="RHEA-COMP:9689"/>
        <dbReference type="ChEBI" id="CHEBI:15378"/>
        <dbReference type="ChEBI" id="CHEBI:30616"/>
        <dbReference type="ChEBI" id="CHEBI:33019"/>
        <dbReference type="ChEBI" id="CHEBI:57595"/>
        <dbReference type="ChEBI" id="CHEBI:78442"/>
        <dbReference type="ChEBI" id="CHEBI:78527"/>
        <dbReference type="ChEBI" id="CHEBI:456215"/>
        <dbReference type="EC" id="6.1.1.21"/>
    </reaction>
</comment>
<evidence type="ECO:0000256" key="5">
    <source>
        <dbReference type="HAMAP-Rule" id="MF_00127"/>
    </source>
</evidence>
<dbReference type="SUPFAM" id="SSF55681">
    <property type="entry name" value="Class II aaRS and biotin synthetases"/>
    <property type="match status" value="1"/>
</dbReference>
<comment type="similarity">
    <text evidence="1 5">Belongs to the class-II aminoacyl-tRNA synthetase family.</text>
</comment>
<keyword evidence="5" id="KW-0436">Ligase</keyword>
<feature type="binding site" evidence="6">
    <location>
        <position position="104"/>
    </location>
    <ligand>
        <name>L-histidine</name>
        <dbReference type="ChEBI" id="CHEBI:57595"/>
    </ligand>
</feature>
<dbReference type="HAMAP" id="MF_00127">
    <property type="entry name" value="His_tRNA_synth"/>
    <property type="match status" value="1"/>
</dbReference>
<dbReference type="Gene3D" id="3.40.50.800">
    <property type="entry name" value="Anticodon-binding domain"/>
    <property type="match status" value="1"/>
</dbReference>
<comment type="caution">
    <text evidence="8">The sequence shown here is derived from an EMBL/GenBank/DDBJ whole genome shotgun (WGS) entry which is preliminary data.</text>
</comment>
<dbReference type="NCBIfam" id="TIGR00442">
    <property type="entry name" value="hisS"/>
    <property type="match status" value="1"/>
</dbReference>
<protein>
    <recommendedName>
        <fullName evidence="5">Histidine--tRNA ligase</fullName>
        <ecNumber evidence="5">6.1.1.21</ecNumber>
    </recommendedName>
    <alternativeName>
        <fullName evidence="5">Histidyl-tRNA synthetase</fullName>
        <shortName evidence="5">HisRS</shortName>
    </alternativeName>
</protein>
<sequence length="437" mass="50535">MHDILPQDQYLWDYFYRLAEGIVSFYNFGRIDTPILEFTEIFEKGTGQATDIVEKEMYTLRTRGGDRLTLRPEGTPPVVRAYIQHGMRKWALPVKLYYAGPMFRHDKPQRGRFRQFYQFGLEILGEKEPARDIEIIHITHTIFDKLKLKNIVVEINSIGCKQCRPKYVRKLKEHYRYKLKQVCKNCRDRYKTSPLKLLDCEDEKCNRAKVEAPHVVDYLCNDCSSHFKSVLDSLDYIDVPYLLNPYLVRGLDYYTKTVFEFFEDDALGDGDDKKDSDKNEIKNRTDIKAQLQKRLAIASGGRYDALVKTLGGQDTPGVGVAIGVDRVLEVMRKQGKQPSKPKEPRVFLVQLGDRAKKKAFRLIEEFRKVNIPVREALGRDSISAQLKFANKLGVDMAIIIGQKEALDNIAIIRDMKSGSQEVVSEEKLVIEIRKRLK</sequence>
<dbReference type="STRING" id="1802164.A3H51_00915"/>
<organism evidence="8 9">
    <name type="scientific">Candidatus Spechtbacteria bacterium RIFCSPLOWO2_02_FULL_38_8</name>
    <dbReference type="NCBI Taxonomy" id="1802164"/>
    <lineage>
        <taxon>Bacteria</taxon>
        <taxon>Candidatus Spechtiibacteriota</taxon>
    </lineage>
</organism>
<feature type="binding site" evidence="6">
    <location>
        <position position="122"/>
    </location>
    <ligand>
        <name>L-histidine</name>
        <dbReference type="ChEBI" id="CHEBI:57595"/>
    </ligand>
</feature>
<dbReference type="InterPro" id="IPR045864">
    <property type="entry name" value="aa-tRNA-synth_II/BPL/LPL"/>
</dbReference>
<dbReference type="AlphaFoldDB" id="A0A1G2HKB0"/>
<dbReference type="GO" id="GO:0005524">
    <property type="term" value="F:ATP binding"/>
    <property type="evidence" value="ECO:0007669"/>
    <property type="project" value="UniProtKB-UniRule"/>
</dbReference>
<dbReference type="InterPro" id="IPR015807">
    <property type="entry name" value="His-tRNA-ligase"/>
</dbReference>
<accession>A0A1G2HKB0</accession>
<feature type="domain" description="Aminoacyl-transfer RNA synthetases class-II family profile" evidence="7">
    <location>
        <begin position="9"/>
        <end position="341"/>
    </location>
</feature>
<evidence type="ECO:0000256" key="6">
    <source>
        <dbReference type="PIRSR" id="PIRSR001549-1"/>
    </source>
</evidence>
<dbReference type="EC" id="6.1.1.21" evidence="5"/>
<dbReference type="SUPFAM" id="SSF52954">
    <property type="entry name" value="Class II aaRS ABD-related"/>
    <property type="match status" value="1"/>
</dbReference>
<dbReference type="PANTHER" id="PTHR43707:SF1">
    <property type="entry name" value="HISTIDINE--TRNA LIGASE, MITOCHONDRIAL-RELATED"/>
    <property type="match status" value="1"/>
</dbReference>
<dbReference type="InterPro" id="IPR004516">
    <property type="entry name" value="HisRS/HisZ"/>
</dbReference>
<keyword evidence="5" id="KW-0963">Cytoplasm</keyword>
<keyword evidence="3 5" id="KW-0030">Aminoacyl-tRNA synthetase</keyword>
<dbReference type="InterPro" id="IPR004154">
    <property type="entry name" value="Anticodon-bd"/>
</dbReference>
<keyword evidence="2 5" id="KW-0547">Nucleotide-binding</keyword>
<feature type="binding site" evidence="6">
    <location>
        <begin position="253"/>
        <end position="254"/>
    </location>
    <ligand>
        <name>L-histidine</name>
        <dbReference type="ChEBI" id="CHEBI:57595"/>
    </ligand>
</feature>
<dbReference type="PANTHER" id="PTHR43707">
    <property type="entry name" value="HISTIDYL-TRNA SYNTHETASE"/>
    <property type="match status" value="1"/>
</dbReference>
<feature type="binding site" evidence="6">
    <location>
        <position position="118"/>
    </location>
    <ligand>
        <name>L-histidine</name>
        <dbReference type="ChEBI" id="CHEBI:57595"/>
    </ligand>
</feature>
<dbReference type="PROSITE" id="PS50862">
    <property type="entry name" value="AA_TRNA_LIGASE_II"/>
    <property type="match status" value="1"/>
</dbReference>
<dbReference type="InterPro" id="IPR036621">
    <property type="entry name" value="Anticodon-bd_dom_sf"/>
</dbReference>
<reference evidence="8 9" key="1">
    <citation type="journal article" date="2016" name="Nat. Commun.">
        <title>Thousands of microbial genomes shed light on interconnected biogeochemical processes in an aquifer system.</title>
        <authorList>
            <person name="Anantharaman K."/>
            <person name="Brown C.T."/>
            <person name="Hug L.A."/>
            <person name="Sharon I."/>
            <person name="Castelle C.J."/>
            <person name="Probst A.J."/>
            <person name="Thomas B.C."/>
            <person name="Singh A."/>
            <person name="Wilkins M.J."/>
            <person name="Karaoz U."/>
            <person name="Brodie E.L."/>
            <person name="Williams K.H."/>
            <person name="Hubbard S.S."/>
            <person name="Banfield J.F."/>
        </authorList>
    </citation>
    <scope>NUCLEOTIDE SEQUENCE [LARGE SCALE GENOMIC DNA]</scope>
</reference>
<evidence type="ECO:0000313" key="8">
    <source>
        <dbReference type="EMBL" id="OGZ62859.1"/>
    </source>
</evidence>
<dbReference type="EMBL" id="MHOJ01000008">
    <property type="protein sequence ID" value="OGZ62859.1"/>
    <property type="molecule type" value="Genomic_DNA"/>
</dbReference>
<dbReference type="InterPro" id="IPR041715">
    <property type="entry name" value="HisRS-like_core"/>
</dbReference>
<keyword evidence="5" id="KW-0648">Protein biosynthesis</keyword>
<evidence type="ECO:0000256" key="3">
    <source>
        <dbReference type="ARBA" id="ARBA00023146"/>
    </source>
</evidence>
<dbReference type="PIRSF" id="PIRSF001549">
    <property type="entry name" value="His-tRNA_synth"/>
    <property type="match status" value="1"/>
</dbReference>
<dbReference type="Proteomes" id="UP000178509">
    <property type="component" value="Unassembled WGS sequence"/>
</dbReference>
<dbReference type="InterPro" id="IPR006195">
    <property type="entry name" value="aa-tRNA-synth_II"/>
</dbReference>
<feature type="binding site" evidence="6">
    <location>
        <begin position="73"/>
        <end position="75"/>
    </location>
    <ligand>
        <name>L-histidine</name>
        <dbReference type="ChEBI" id="CHEBI:57595"/>
    </ligand>
</feature>
<evidence type="ECO:0000256" key="4">
    <source>
        <dbReference type="ARBA" id="ARBA00047639"/>
    </source>
</evidence>
<dbReference type="GO" id="GO:0004821">
    <property type="term" value="F:histidine-tRNA ligase activity"/>
    <property type="evidence" value="ECO:0007669"/>
    <property type="project" value="UniProtKB-UniRule"/>
</dbReference>
<comment type="subcellular location">
    <subcellularLocation>
        <location evidence="5">Cytoplasm</location>
    </subcellularLocation>
</comment>
<dbReference type="Pfam" id="PF13393">
    <property type="entry name" value="tRNA-synt_His"/>
    <property type="match status" value="1"/>
</dbReference>
<dbReference type="Pfam" id="PF03129">
    <property type="entry name" value="HGTP_anticodon"/>
    <property type="match status" value="1"/>
</dbReference>
<evidence type="ECO:0000256" key="1">
    <source>
        <dbReference type="ARBA" id="ARBA00008226"/>
    </source>
</evidence>
<dbReference type="GO" id="GO:0005737">
    <property type="term" value="C:cytoplasm"/>
    <property type="evidence" value="ECO:0007669"/>
    <property type="project" value="UniProtKB-SubCell"/>
</dbReference>
<dbReference type="GO" id="GO:0006427">
    <property type="term" value="P:histidyl-tRNA aminoacylation"/>
    <property type="evidence" value="ECO:0007669"/>
    <property type="project" value="UniProtKB-UniRule"/>
</dbReference>
<name>A0A1G2HKB0_9BACT</name>
<evidence type="ECO:0000256" key="2">
    <source>
        <dbReference type="ARBA" id="ARBA00022741"/>
    </source>
</evidence>
<comment type="subunit">
    <text evidence="5">Homodimer.</text>
</comment>
<evidence type="ECO:0000313" key="9">
    <source>
        <dbReference type="Proteomes" id="UP000178509"/>
    </source>
</evidence>
<evidence type="ECO:0000259" key="7">
    <source>
        <dbReference type="PROSITE" id="PS50862"/>
    </source>
</evidence>
<gene>
    <name evidence="5" type="primary">hisS</name>
    <name evidence="8" type="ORF">A3H51_00915</name>
</gene>
<dbReference type="Gene3D" id="3.30.930.10">
    <property type="entry name" value="Bira Bifunctional Protein, Domain 2"/>
    <property type="match status" value="1"/>
</dbReference>
<keyword evidence="5" id="KW-0067">ATP-binding</keyword>
<dbReference type="CDD" id="cd00773">
    <property type="entry name" value="HisRS-like_core"/>
    <property type="match status" value="1"/>
</dbReference>
<feature type="binding site" evidence="6">
    <location>
        <position position="249"/>
    </location>
    <ligand>
        <name>L-histidine</name>
        <dbReference type="ChEBI" id="CHEBI:57595"/>
    </ligand>
</feature>
<proteinExistence type="inferred from homology"/>